<keyword evidence="3 6" id="KW-0732">Signal</keyword>
<evidence type="ECO:0000256" key="6">
    <source>
        <dbReference type="SAM" id="SignalP"/>
    </source>
</evidence>
<keyword evidence="4" id="KW-1015">Disulfide bond</keyword>
<dbReference type="AlphaFoldDB" id="A0AAI8VQ34"/>
<organism evidence="8 9">
    <name type="scientific">Anthostomella pinea</name>
    <dbReference type="NCBI Taxonomy" id="933095"/>
    <lineage>
        <taxon>Eukaryota</taxon>
        <taxon>Fungi</taxon>
        <taxon>Dikarya</taxon>
        <taxon>Ascomycota</taxon>
        <taxon>Pezizomycotina</taxon>
        <taxon>Sordariomycetes</taxon>
        <taxon>Xylariomycetidae</taxon>
        <taxon>Xylariales</taxon>
        <taxon>Xylariaceae</taxon>
        <taxon>Anthostomella</taxon>
    </lineage>
</organism>
<keyword evidence="9" id="KW-1185">Reference proteome</keyword>
<evidence type="ECO:0000313" key="9">
    <source>
        <dbReference type="Proteomes" id="UP001295740"/>
    </source>
</evidence>
<feature type="signal peptide" evidence="6">
    <location>
        <begin position="1"/>
        <end position="19"/>
    </location>
</feature>
<evidence type="ECO:0000256" key="2">
    <source>
        <dbReference type="ARBA" id="ARBA00022525"/>
    </source>
</evidence>
<accession>A0AAI8VQ34</accession>
<dbReference type="InterPro" id="IPR032382">
    <property type="entry name" value="AltA1"/>
</dbReference>
<feature type="domain" description="AA1-like" evidence="7">
    <location>
        <begin position="29"/>
        <end position="152"/>
    </location>
</feature>
<feature type="chain" id="PRO_5042465531" evidence="6">
    <location>
        <begin position="20"/>
        <end position="153"/>
    </location>
</feature>
<comment type="caution">
    <text evidence="5">Lacks conserved residue(s) required for the propagation of feature annotation.</text>
</comment>
<reference evidence="8" key="1">
    <citation type="submission" date="2023-10" db="EMBL/GenBank/DDBJ databases">
        <authorList>
            <person name="Hackl T."/>
        </authorList>
    </citation>
    <scope>NUCLEOTIDE SEQUENCE</scope>
</reference>
<dbReference type="GO" id="GO:0005576">
    <property type="term" value="C:extracellular region"/>
    <property type="evidence" value="ECO:0007669"/>
    <property type="project" value="UniProtKB-SubCell"/>
</dbReference>
<comment type="caution">
    <text evidence="8">The sequence shown here is derived from an EMBL/GenBank/DDBJ whole genome shotgun (WGS) entry which is preliminary data.</text>
</comment>
<protein>
    <submittedName>
        <fullName evidence="8">Uu.00g139870.m01.CDS01</fullName>
    </submittedName>
</protein>
<sequence length="153" mass="15854">MHFSTTVATALLGASAVLASPSARKVDARSSETVAVTDFFVHEVLTTAANSTSAVVDSVAFTINAVEATNLACFAETGVPSEVVTCGDSKYRFALYPGTASYDSFALRLYHETGLASGRYGEGPIPVYCHAGGGEALACSQVITPVHLIIDSD</sequence>
<comment type="subcellular location">
    <subcellularLocation>
        <location evidence="1">Secreted</location>
    </subcellularLocation>
</comment>
<evidence type="ECO:0000313" key="8">
    <source>
        <dbReference type="EMBL" id="CAJ2508961.1"/>
    </source>
</evidence>
<proteinExistence type="predicted"/>
<gene>
    <name evidence="8" type="ORF">KHLLAP_LOCUS9429</name>
</gene>
<evidence type="ECO:0000256" key="1">
    <source>
        <dbReference type="ARBA" id="ARBA00004613"/>
    </source>
</evidence>
<keyword evidence="2" id="KW-0964">Secreted</keyword>
<dbReference type="EMBL" id="CAUWAG010000012">
    <property type="protein sequence ID" value="CAJ2508961.1"/>
    <property type="molecule type" value="Genomic_DNA"/>
</dbReference>
<dbReference type="PROSITE" id="PS51895">
    <property type="entry name" value="AA1"/>
    <property type="match status" value="1"/>
</dbReference>
<evidence type="ECO:0000259" key="7">
    <source>
        <dbReference type="PROSITE" id="PS51895"/>
    </source>
</evidence>
<name>A0AAI8VQ34_9PEZI</name>
<dbReference type="Proteomes" id="UP001295740">
    <property type="component" value="Unassembled WGS sequence"/>
</dbReference>
<dbReference type="Gene3D" id="2.40.350.20">
    <property type="match status" value="1"/>
</dbReference>
<evidence type="ECO:0000256" key="3">
    <source>
        <dbReference type="ARBA" id="ARBA00022729"/>
    </source>
</evidence>
<dbReference type="Pfam" id="PF16541">
    <property type="entry name" value="AltA1"/>
    <property type="match status" value="1"/>
</dbReference>
<evidence type="ECO:0000256" key="4">
    <source>
        <dbReference type="ARBA" id="ARBA00023157"/>
    </source>
</evidence>
<evidence type="ECO:0000256" key="5">
    <source>
        <dbReference type="PROSITE-ProRule" id="PRU01243"/>
    </source>
</evidence>